<dbReference type="AlphaFoldDB" id="A0A016RTM7"/>
<dbReference type="Proteomes" id="UP000024635">
    <property type="component" value="Unassembled WGS sequence"/>
</dbReference>
<evidence type="ECO:0000313" key="1">
    <source>
        <dbReference type="EMBL" id="EYB81334.1"/>
    </source>
</evidence>
<accession>A0A016RTM7</accession>
<name>A0A016RTM7_9BILA</name>
<gene>
    <name evidence="1" type="primary">Acey_s0387.g483</name>
    <name evidence="1" type="ORF">Y032_0387g483</name>
</gene>
<dbReference type="EMBL" id="JARK01001723">
    <property type="protein sequence ID" value="EYB81334.1"/>
    <property type="molecule type" value="Genomic_DNA"/>
</dbReference>
<evidence type="ECO:0000313" key="2">
    <source>
        <dbReference type="Proteomes" id="UP000024635"/>
    </source>
</evidence>
<proteinExistence type="predicted"/>
<comment type="caution">
    <text evidence="1">The sequence shown here is derived from an EMBL/GenBank/DDBJ whole genome shotgun (WGS) entry which is preliminary data.</text>
</comment>
<keyword evidence="2" id="KW-1185">Reference proteome</keyword>
<reference evidence="2" key="1">
    <citation type="journal article" date="2015" name="Nat. Genet.">
        <title>The genome and transcriptome of the zoonotic hookworm Ancylostoma ceylanicum identify infection-specific gene families.</title>
        <authorList>
            <person name="Schwarz E.M."/>
            <person name="Hu Y."/>
            <person name="Antoshechkin I."/>
            <person name="Miller M.M."/>
            <person name="Sternberg P.W."/>
            <person name="Aroian R.V."/>
        </authorList>
    </citation>
    <scope>NUCLEOTIDE SEQUENCE</scope>
    <source>
        <strain evidence="2">HY135</strain>
    </source>
</reference>
<sequence length="155" mass="17166">MKKLRLKPRTFSDVRNHSWLLALRAALYLCLVSICHMELCGDPTFSCFNAKRLSSSLFLVRISSNIIITKKEVLQSFITSRSPNGHQMKSLAHLQNGIICIKALTCPTSPTATSIANMQWLFVLLLVNLSSIETSLYQVELKVLGQCGAGASQKP</sequence>
<organism evidence="1 2">
    <name type="scientific">Ancylostoma ceylanicum</name>
    <dbReference type="NCBI Taxonomy" id="53326"/>
    <lineage>
        <taxon>Eukaryota</taxon>
        <taxon>Metazoa</taxon>
        <taxon>Ecdysozoa</taxon>
        <taxon>Nematoda</taxon>
        <taxon>Chromadorea</taxon>
        <taxon>Rhabditida</taxon>
        <taxon>Rhabditina</taxon>
        <taxon>Rhabditomorpha</taxon>
        <taxon>Strongyloidea</taxon>
        <taxon>Ancylostomatidae</taxon>
        <taxon>Ancylostomatinae</taxon>
        <taxon>Ancylostoma</taxon>
    </lineage>
</organism>
<protein>
    <submittedName>
        <fullName evidence="1">Uncharacterized protein</fullName>
    </submittedName>
</protein>